<evidence type="ECO:0000313" key="2">
    <source>
        <dbReference type="Proteomes" id="UP000094313"/>
    </source>
</evidence>
<protein>
    <recommendedName>
        <fullName evidence="3">Glycolipid-binding</fullName>
    </recommendedName>
</protein>
<sequence>MSAKNRMMRKRIIWKGLNRLQTTEHCELLLEEDRIIVSAVVEGKVDDQQVDISYLIHADRNWRTLAVSVLNKMEGELKQLAYTSDGAGNWYQDGLEVALFKGCIDIDIMVSPFTNGLPVNRLKMKTGESQRIIVMYFDILEFEVKRVDQIYTRITEDRYKYENTHNDFQAIVKFDELGLVRSYPGLFEMTSIE</sequence>
<organism evidence="1 2">
    <name type="scientific">Pedobacter steynii</name>
    <dbReference type="NCBI Taxonomy" id="430522"/>
    <lineage>
        <taxon>Bacteria</taxon>
        <taxon>Pseudomonadati</taxon>
        <taxon>Bacteroidota</taxon>
        <taxon>Sphingobacteriia</taxon>
        <taxon>Sphingobacteriales</taxon>
        <taxon>Sphingobacteriaceae</taxon>
        <taxon>Pedobacter</taxon>
    </lineage>
</organism>
<dbReference type="InterPro" id="IPR009467">
    <property type="entry name" value="Glycolipid-bd_prot_put"/>
</dbReference>
<dbReference type="AlphaFoldDB" id="A0A1D7QKD3"/>
<keyword evidence="2" id="KW-1185">Reference proteome</keyword>
<dbReference type="SUPFAM" id="SSF159275">
    <property type="entry name" value="PA1994-like"/>
    <property type="match status" value="1"/>
</dbReference>
<dbReference type="Proteomes" id="UP000094313">
    <property type="component" value="Chromosome"/>
</dbReference>
<dbReference type="OrthoDB" id="9814791at2"/>
<proteinExistence type="predicted"/>
<dbReference type="Pfam" id="PF06475">
    <property type="entry name" value="Glycolipid_bind"/>
    <property type="match status" value="1"/>
</dbReference>
<gene>
    <name evidence="1" type="ORF">BFS30_19310</name>
</gene>
<dbReference type="KEGG" id="psty:BFS30_19310"/>
<evidence type="ECO:0000313" key="1">
    <source>
        <dbReference type="EMBL" id="AOM79128.1"/>
    </source>
</evidence>
<reference evidence="1 2" key="1">
    <citation type="submission" date="2016-08" db="EMBL/GenBank/DDBJ databases">
        <authorList>
            <person name="Seilhamer J.J."/>
        </authorList>
    </citation>
    <scope>NUCLEOTIDE SEQUENCE [LARGE SCALE GENOMIC DNA]</scope>
    <source>
        <strain evidence="1 2">DX4</strain>
    </source>
</reference>
<dbReference type="EMBL" id="CP017141">
    <property type="protein sequence ID" value="AOM79128.1"/>
    <property type="molecule type" value="Genomic_DNA"/>
</dbReference>
<name>A0A1D7QKD3_9SPHI</name>
<accession>A0A1D7QKD3</accession>
<evidence type="ECO:0008006" key="3">
    <source>
        <dbReference type="Google" id="ProtNLM"/>
    </source>
</evidence>